<feature type="domain" description="Core Histone H2A/H2B/H3" evidence="17">
    <location>
        <begin position="12"/>
        <end position="93"/>
    </location>
</feature>
<evidence type="ECO:0000256" key="16">
    <source>
        <dbReference type="SAM" id="Phobius"/>
    </source>
</evidence>
<comment type="similarity">
    <text evidence="4 15">Belongs to the histone H2A family.</text>
</comment>
<dbReference type="GO" id="GO:0005634">
    <property type="term" value="C:nucleus"/>
    <property type="evidence" value="ECO:0007669"/>
    <property type="project" value="UniProtKB-SubCell"/>
</dbReference>
<dbReference type="GO" id="GO:0030527">
    <property type="term" value="F:structural constituent of chromatin"/>
    <property type="evidence" value="ECO:0007669"/>
    <property type="project" value="InterPro"/>
</dbReference>
<dbReference type="InterPro" id="IPR007125">
    <property type="entry name" value="H2A/H2B/H3"/>
</dbReference>
<evidence type="ECO:0000256" key="12">
    <source>
        <dbReference type="ARBA" id="ARBA00023125"/>
    </source>
</evidence>
<dbReference type="GeneID" id="107981338"/>
<keyword evidence="16" id="KW-0472">Membrane</keyword>
<keyword evidence="13 15" id="KW-0539">Nucleus</keyword>
<keyword evidence="20" id="KW-1185">Reference proteome</keyword>
<evidence type="ECO:0000256" key="13">
    <source>
        <dbReference type="ARBA" id="ARBA00023242"/>
    </source>
</evidence>
<evidence type="ECO:0000256" key="9">
    <source>
        <dbReference type="ARBA" id="ARBA00022499"/>
    </source>
</evidence>
<evidence type="ECO:0000256" key="2">
    <source>
        <dbReference type="ARBA" id="ARBA00004123"/>
    </source>
</evidence>
<organism evidence="19 20">
    <name type="scientific">Nasonia vitripennis</name>
    <name type="common">Parasitic wasp</name>
    <dbReference type="NCBI Taxonomy" id="7425"/>
    <lineage>
        <taxon>Eukaryota</taxon>
        <taxon>Metazoa</taxon>
        <taxon>Ecdysozoa</taxon>
        <taxon>Arthropoda</taxon>
        <taxon>Hexapoda</taxon>
        <taxon>Insecta</taxon>
        <taxon>Pterygota</taxon>
        <taxon>Neoptera</taxon>
        <taxon>Endopterygota</taxon>
        <taxon>Hymenoptera</taxon>
        <taxon>Apocrita</taxon>
        <taxon>Proctotrupomorpha</taxon>
        <taxon>Chalcidoidea</taxon>
        <taxon>Pteromalidae</taxon>
        <taxon>Pteromalinae</taxon>
        <taxon>Nasonia</taxon>
    </lineage>
</organism>
<dbReference type="InterPro" id="IPR009072">
    <property type="entry name" value="Histone-fold"/>
</dbReference>
<evidence type="ECO:0000256" key="5">
    <source>
        <dbReference type="ARBA" id="ARBA00011538"/>
    </source>
</evidence>
<evidence type="ECO:0000256" key="14">
    <source>
        <dbReference type="ARBA" id="ARBA00023269"/>
    </source>
</evidence>
<feature type="transmembrane region" description="Helical" evidence="16">
    <location>
        <begin position="44"/>
        <end position="63"/>
    </location>
</feature>
<evidence type="ECO:0000256" key="7">
    <source>
        <dbReference type="ARBA" id="ARBA00022454"/>
    </source>
</evidence>
<dbReference type="Pfam" id="PF16211">
    <property type="entry name" value="Histone_H2A_C"/>
    <property type="match status" value="1"/>
</dbReference>
<dbReference type="FunFam" id="1.10.20.10:FF:000173">
    <property type="entry name" value="Histone H2A"/>
    <property type="match status" value="1"/>
</dbReference>
<dbReference type="OrthoDB" id="9421954at2759"/>
<keyword evidence="9" id="KW-1017">Isopeptide bond</keyword>
<comment type="subcellular location">
    <subcellularLocation>
        <location evidence="3">Chromosome</location>
    </subcellularLocation>
    <subcellularLocation>
        <location evidence="2 15">Nucleus</location>
    </subcellularLocation>
</comment>
<evidence type="ECO:0000259" key="18">
    <source>
        <dbReference type="Pfam" id="PF16211"/>
    </source>
</evidence>
<dbReference type="Proteomes" id="UP000002358">
    <property type="component" value="Chromosome 5"/>
</dbReference>
<keyword evidence="12 15" id="KW-0238">DNA-binding</keyword>
<evidence type="ECO:0000259" key="17">
    <source>
        <dbReference type="Pfam" id="PF00125"/>
    </source>
</evidence>
<evidence type="ECO:0000256" key="6">
    <source>
        <dbReference type="ARBA" id="ARBA00017642"/>
    </source>
</evidence>
<accession>A0A7M7J1G3</accession>
<evidence type="ECO:0000313" key="20">
    <source>
        <dbReference type="Proteomes" id="UP000002358"/>
    </source>
</evidence>
<dbReference type="PROSITE" id="PS00046">
    <property type="entry name" value="HISTONE_H2A"/>
    <property type="match status" value="1"/>
</dbReference>
<dbReference type="GO" id="GO:0000786">
    <property type="term" value="C:nucleosome"/>
    <property type="evidence" value="ECO:0007669"/>
    <property type="project" value="UniProtKB-KW"/>
</dbReference>
<proteinExistence type="inferred from homology"/>
<sequence>MSGRGRAAISREEERRKKRTSLTEMAGLIFPVARIRRYLRKGRYARIIGTGAAIYLAAVLEYLSAELLELGGNAALENKRKTINPRYLQLAIRNDEELDKLLQGVTIVRGGVLPNIHAVLLPKKPLTKN</sequence>
<dbReference type="GO" id="GO:0003677">
    <property type="term" value="F:DNA binding"/>
    <property type="evidence" value="ECO:0007669"/>
    <property type="project" value="UniProtKB-KW"/>
</dbReference>
<comment type="subunit">
    <text evidence="5 15">The nucleosome is a histone octamer containing two molecules each of H2A, H2B, H3 and H4 assembled in one H3-H4 heterotetramer and two H2A-H2B heterodimers. The octamer wraps approximately 147 bp of DNA.</text>
</comment>
<keyword evidence="16" id="KW-1133">Transmembrane helix</keyword>
<evidence type="ECO:0000256" key="3">
    <source>
        <dbReference type="ARBA" id="ARBA00004286"/>
    </source>
</evidence>
<dbReference type="SMR" id="A0A7M7J1G3"/>
<comment type="function">
    <text evidence="1">Core component of nucleosome. Nucleosomes wrap and compact DNA into chromatin, limiting DNA accessibility to the cellular machineries which require DNA as a template. Histones thereby play a central role in transcription regulation, DNA repair, DNA replication and chromosomal stability. DNA accessibility is regulated via a complex set of post-translational modifications of histones, also called histone code, and nucleosome remodeling.</text>
</comment>
<dbReference type="KEGG" id="nvi:107981338"/>
<keyword evidence="7 15" id="KW-0158">Chromosome</keyword>
<dbReference type="PANTHER" id="PTHR23430">
    <property type="entry name" value="HISTONE H2A"/>
    <property type="match status" value="1"/>
</dbReference>
<name>A0A7M7J1G3_NASVI</name>
<dbReference type="InterPro" id="IPR032458">
    <property type="entry name" value="Histone_H2A_CS"/>
</dbReference>
<dbReference type="InterPro" id="IPR032454">
    <property type="entry name" value="Histone_H2A_C"/>
</dbReference>
<keyword evidence="16" id="KW-0812">Transmembrane</keyword>
<keyword evidence="10" id="KW-0832">Ubl conjugation</keyword>
<dbReference type="AlphaFoldDB" id="A0A7M7J1G3"/>
<dbReference type="InParanoid" id="A0A7M7J1G3"/>
<dbReference type="SMART" id="SM00414">
    <property type="entry name" value="H2A"/>
    <property type="match status" value="1"/>
</dbReference>
<dbReference type="RefSeq" id="XP_016842425.1">
    <property type="nucleotide sequence ID" value="XM_016986936.2"/>
</dbReference>
<dbReference type="SUPFAM" id="SSF47113">
    <property type="entry name" value="Histone-fold"/>
    <property type="match status" value="1"/>
</dbReference>
<evidence type="ECO:0000256" key="1">
    <source>
        <dbReference type="ARBA" id="ARBA00002001"/>
    </source>
</evidence>
<evidence type="ECO:0000256" key="11">
    <source>
        <dbReference type="ARBA" id="ARBA00022990"/>
    </source>
</evidence>
<keyword evidence="8" id="KW-0488">Methylation</keyword>
<dbReference type="GO" id="GO:0046982">
    <property type="term" value="F:protein heterodimerization activity"/>
    <property type="evidence" value="ECO:0007669"/>
    <property type="project" value="InterPro"/>
</dbReference>
<feature type="domain" description="Histone H2A C-terminal" evidence="18">
    <location>
        <begin position="96"/>
        <end position="125"/>
    </location>
</feature>
<dbReference type="Pfam" id="PF00125">
    <property type="entry name" value="Histone"/>
    <property type="match status" value="1"/>
</dbReference>
<evidence type="ECO:0000256" key="8">
    <source>
        <dbReference type="ARBA" id="ARBA00022481"/>
    </source>
</evidence>
<protein>
    <recommendedName>
        <fullName evidence="6 15">Histone H2A</fullName>
    </recommendedName>
</protein>
<evidence type="ECO:0000256" key="10">
    <source>
        <dbReference type="ARBA" id="ARBA00022843"/>
    </source>
</evidence>
<keyword evidence="11" id="KW-0007">Acetylation</keyword>
<evidence type="ECO:0000313" key="19">
    <source>
        <dbReference type="EnsemblMetazoa" id="XP_016842425"/>
    </source>
</evidence>
<dbReference type="InterPro" id="IPR002119">
    <property type="entry name" value="Histone_H2A"/>
</dbReference>
<dbReference type="Gene3D" id="1.10.20.10">
    <property type="entry name" value="Histone, subunit A"/>
    <property type="match status" value="1"/>
</dbReference>
<dbReference type="EnsemblMetazoa" id="XM_016986936">
    <property type="protein sequence ID" value="XP_016842425"/>
    <property type="gene ID" value="LOC107981338"/>
</dbReference>
<keyword evidence="14 15" id="KW-0544">Nucleosome core</keyword>
<reference evidence="19" key="1">
    <citation type="submission" date="2021-01" db="UniProtKB">
        <authorList>
            <consortium name="EnsemblMetazoa"/>
        </authorList>
    </citation>
    <scope>IDENTIFICATION</scope>
</reference>
<evidence type="ECO:0000256" key="15">
    <source>
        <dbReference type="RuleBase" id="RU003767"/>
    </source>
</evidence>
<evidence type="ECO:0000256" key="4">
    <source>
        <dbReference type="ARBA" id="ARBA00010691"/>
    </source>
</evidence>
<dbReference type="CDD" id="cd00074">
    <property type="entry name" value="HFD_H2A"/>
    <property type="match status" value="1"/>
</dbReference>
<dbReference type="PRINTS" id="PR00620">
    <property type="entry name" value="HISTONEH2A"/>
</dbReference>